<organism evidence="6 7">
    <name type="scientific">Methylocystis bryophila</name>
    <dbReference type="NCBI Taxonomy" id="655015"/>
    <lineage>
        <taxon>Bacteria</taxon>
        <taxon>Pseudomonadati</taxon>
        <taxon>Pseudomonadota</taxon>
        <taxon>Alphaproteobacteria</taxon>
        <taxon>Hyphomicrobiales</taxon>
        <taxon>Methylocystaceae</taxon>
        <taxon>Methylocystis</taxon>
    </lineage>
</organism>
<dbReference type="InterPro" id="IPR036259">
    <property type="entry name" value="MFS_trans_sf"/>
</dbReference>
<sequence>MADVRGGLGPYVGVFLLTEQHWNQAEIGVVATVAGVLGLALQTPIGAFIDASHRKRAIIVVGVVMVSFSALAIALAPNFPVVLTAQAVMGVAGDLFPPAVAAITLGILGSHGLASRLGRNAAFDHAGNISIALIAGLVGWAYSQTAVFFLVPLFSLLAAWSVLAIPPGVIDDARARGLDGDGDRGLPQPSGWRVLFTCKPLLIFASCIALFHFANAAMLPLIGQKLALANKGQETALMSACVVAAQLVMLPMAILVGRRAEAWGRKPLCLAAFGILPIRGVLYTFSDDRSWLIGVQLLDGVGAGILSALVPLMLADLMRGTGRYNVSQGVIATTQGIGASLSNMVAGLIVVSAGYSATFLTLAAIAFAAFLILALAMPETRGFGAAPRDANFASDPRQSLA</sequence>
<keyword evidence="2 4" id="KW-1133">Transmembrane helix</keyword>
<dbReference type="Pfam" id="PF07690">
    <property type="entry name" value="MFS_1"/>
    <property type="match status" value="1"/>
</dbReference>
<keyword evidence="3 4" id="KW-0472">Membrane</keyword>
<feature type="transmembrane region" description="Helical" evidence="4">
    <location>
        <begin position="149"/>
        <end position="170"/>
    </location>
</feature>
<keyword evidence="1 4" id="KW-0812">Transmembrane</keyword>
<gene>
    <name evidence="6" type="ORF">B1812_18250</name>
</gene>
<feature type="transmembrane region" description="Helical" evidence="4">
    <location>
        <begin position="357"/>
        <end position="376"/>
    </location>
</feature>
<feature type="transmembrane region" description="Helical" evidence="4">
    <location>
        <begin position="95"/>
        <end position="114"/>
    </location>
</feature>
<dbReference type="Proteomes" id="UP000193978">
    <property type="component" value="Chromosome"/>
</dbReference>
<dbReference type="SUPFAM" id="SSF103473">
    <property type="entry name" value="MFS general substrate transporter"/>
    <property type="match status" value="1"/>
</dbReference>
<proteinExistence type="predicted"/>
<keyword evidence="7" id="KW-1185">Reference proteome</keyword>
<dbReference type="PANTHER" id="PTHR23539:SF1">
    <property type="entry name" value="MAJOR FACILITATOR SUPERFAMILY (MFS) PROFILE DOMAIN-CONTAINING PROTEIN"/>
    <property type="match status" value="1"/>
</dbReference>
<feature type="transmembrane region" description="Helical" evidence="4">
    <location>
        <begin position="27"/>
        <end position="49"/>
    </location>
</feature>
<reference evidence="6 7" key="1">
    <citation type="submission" date="2017-02" db="EMBL/GenBank/DDBJ databases">
        <authorList>
            <person name="Peterson S.W."/>
        </authorList>
    </citation>
    <scope>NUCLEOTIDE SEQUENCE [LARGE SCALE GENOMIC DNA]</scope>
    <source>
        <strain evidence="6 7">S285</strain>
    </source>
</reference>
<evidence type="ECO:0000313" key="7">
    <source>
        <dbReference type="Proteomes" id="UP000193978"/>
    </source>
</evidence>
<dbReference type="InterPro" id="IPR011701">
    <property type="entry name" value="MFS"/>
</dbReference>
<feature type="transmembrane region" description="Helical" evidence="4">
    <location>
        <begin position="126"/>
        <end position="143"/>
    </location>
</feature>
<evidence type="ECO:0000313" key="6">
    <source>
        <dbReference type="EMBL" id="ARN83774.1"/>
    </source>
</evidence>
<dbReference type="PANTHER" id="PTHR23539">
    <property type="entry name" value="MFS TRANSPORTER"/>
    <property type="match status" value="1"/>
</dbReference>
<evidence type="ECO:0000256" key="1">
    <source>
        <dbReference type="ARBA" id="ARBA00022692"/>
    </source>
</evidence>
<feature type="transmembrane region" description="Helical" evidence="4">
    <location>
        <begin position="235"/>
        <end position="256"/>
    </location>
</feature>
<dbReference type="AlphaFoldDB" id="A0A1W6N1Q2"/>
<dbReference type="Gene3D" id="1.20.1250.20">
    <property type="entry name" value="MFS general substrate transporter like domains"/>
    <property type="match status" value="2"/>
</dbReference>
<dbReference type="GO" id="GO:0022857">
    <property type="term" value="F:transmembrane transporter activity"/>
    <property type="evidence" value="ECO:0007669"/>
    <property type="project" value="InterPro"/>
</dbReference>
<evidence type="ECO:0000256" key="3">
    <source>
        <dbReference type="ARBA" id="ARBA00023136"/>
    </source>
</evidence>
<feature type="transmembrane region" description="Helical" evidence="4">
    <location>
        <begin position="329"/>
        <end position="351"/>
    </location>
</feature>
<dbReference type="KEGG" id="mbry:B1812_18250"/>
<dbReference type="EMBL" id="CP019948">
    <property type="protein sequence ID" value="ARN83774.1"/>
    <property type="molecule type" value="Genomic_DNA"/>
</dbReference>
<evidence type="ECO:0000256" key="4">
    <source>
        <dbReference type="SAM" id="Phobius"/>
    </source>
</evidence>
<feature type="domain" description="Major facilitator superfamily (MFS) profile" evidence="5">
    <location>
        <begin position="147"/>
        <end position="401"/>
    </location>
</feature>
<dbReference type="PROSITE" id="PS50850">
    <property type="entry name" value="MFS"/>
    <property type="match status" value="1"/>
</dbReference>
<dbReference type="InterPro" id="IPR020846">
    <property type="entry name" value="MFS_dom"/>
</dbReference>
<name>A0A1W6N1Q2_9HYPH</name>
<evidence type="ECO:0000259" key="5">
    <source>
        <dbReference type="PROSITE" id="PS50850"/>
    </source>
</evidence>
<feature type="transmembrane region" description="Helical" evidence="4">
    <location>
        <begin position="291"/>
        <end position="317"/>
    </location>
</feature>
<feature type="transmembrane region" description="Helical" evidence="4">
    <location>
        <begin position="201"/>
        <end position="223"/>
    </location>
</feature>
<protein>
    <submittedName>
        <fullName evidence="6">MFS transporter</fullName>
    </submittedName>
</protein>
<accession>A0A1W6N1Q2</accession>
<feature type="transmembrane region" description="Helical" evidence="4">
    <location>
        <begin position="56"/>
        <end position="75"/>
    </location>
</feature>
<evidence type="ECO:0000256" key="2">
    <source>
        <dbReference type="ARBA" id="ARBA00022989"/>
    </source>
</evidence>